<accession>A0A193QKJ1</accession>
<dbReference type="AlphaFoldDB" id="A0A193QKJ1"/>
<gene>
    <name evidence="2" type="ORF">SGGMMB4_03684</name>
</gene>
<proteinExistence type="predicted"/>
<name>A0A193QKJ1_SODGM</name>
<feature type="chain" id="PRO_5008261591" evidence="1">
    <location>
        <begin position="27"/>
        <end position="117"/>
    </location>
</feature>
<evidence type="ECO:0000313" key="2">
    <source>
        <dbReference type="EMBL" id="CRL45692.1"/>
    </source>
</evidence>
<evidence type="ECO:0000256" key="1">
    <source>
        <dbReference type="SAM" id="SignalP"/>
    </source>
</evidence>
<organism evidence="2 3">
    <name type="scientific">Sodalis glossinidius (strain morsitans)</name>
    <dbReference type="NCBI Taxonomy" id="343509"/>
    <lineage>
        <taxon>Bacteria</taxon>
        <taxon>Pseudomonadati</taxon>
        <taxon>Pseudomonadota</taxon>
        <taxon>Gammaproteobacteria</taxon>
        <taxon>Enterobacterales</taxon>
        <taxon>Bruguierivoracaceae</taxon>
        <taxon>Sodalis</taxon>
    </lineage>
</organism>
<dbReference type="RefSeq" id="WP_243466324.1">
    <property type="nucleotide sequence ID" value="NC_007712.1"/>
</dbReference>
<dbReference type="Proteomes" id="UP000245838">
    <property type="component" value="Chromosome sggmmb4_Chromosome"/>
</dbReference>
<keyword evidence="1" id="KW-0732">Signal</keyword>
<feature type="signal peptide" evidence="1">
    <location>
        <begin position="1"/>
        <end position="26"/>
    </location>
</feature>
<protein>
    <submittedName>
        <fullName evidence="2">Uncharacterized protein</fullName>
    </submittedName>
</protein>
<reference evidence="2 3" key="1">
    <citation type="submission" date="2015-05" db="EMBL/GenBank/DDBJ databases">
        <authorList>
            <person name="Goodhead I."/>
        </authorList>
    </citation>
    <scope>NUCLEOTIDE SEQUENCE [LARGE SCALE GENOMIC DNA]</scope>
    <source>
        <strain evidence="3">morsitans</strain>
    </source>
</reference>
<dbReference type="EMBL" id="LN854557">
    <property type="protein sequence ID" value="CRL45692.1"/>
    <property type="molecule type" value="Genomic_DNA"/>
</dbReference>
<evidence type="ECO:0000313" key="3">
    <source>
        <dbReference type="Proteomes" id="UP000245838"/>
    </source>
</evidence>
<sequence length="117" mass="13518">MSNHWLSKWVALAAAAVWMGSLCALAVAAPAPVKVTFVQEWPVADGFWIPWRLGISKGFYREEGIDLNVVVPPTVRADNEIPRYRPGGCRFYHRYGHYFRQRAGRADDFDRSLWHWQ</sequence>